<evidence type="ECO:0000259" key="6">
    <source>
        <dbReference type="PROSITE" id="PS50119"/>
    </source>
</evidence>
<dbReference type="Gene3D" id="3.30.40.10">
    <property type="entry name" value="Zinc/RING finger domain, C3HC4 (zinc finger)"/>
    <property type="match status" value="1"/>
</dbReference>
<dbReference type="InterPro" id="IPR013083">
    <property type="entry name" value="Znf_RING/FYVE/PHD"/>
</dbReference>
<evidence type="ECO:0000256" key="4">
    <source>
        <dbReference type="PROSITE-ProRule" id="PRU00024"/>
    </source>
</evidence>
<evidence type="ECO:0000256" key="1">
    <source>
        <dbReference type="ARBA" id="ARBA00022723"/>
    </source>
</evidence>
<dbReference type="Proteomes" id="UP001347796">
    <property type="component" value="Unassembled WGS sequence"/>
</dbReference>
<keyword evidence="2 4" id="KW-0863">Zinc-finger</keyword>
<reference evidence="7 8" key="1">
    <citation type="submission" date="2024-01" db="EMBL/GenBank/DDBJ databases">
        <title>The genome of the rayed Mediterranean limpet Patella caerulea (Linnaeus, 1758).</title>
        <authorList>
            <person name="Anh-Thu Weber A."/>
            <person name="Halstead-Nussloch G."/>
        </authorList>
    </citation>
    <scope>NUCLEOTIDE SEQUENCE [LARGE SCALE GENOMIC DNA]</scope>
    <source>
        <strain evidence="7">AATW-2023a</strain>
        <tissue evidence="7">Whole specimen</tissue>
    </source>
</reference>
<dbReference type="InterPro" id="IPR047153">
    <property type="entry name" value="TRIM45/56/19-like"/>
</dbReference>
<evidence type="ECO:0008006" key="9">
    <source>
        <dbReference type="Google" id="ProtNLM"/>
    </source>
</evidence>
<dbReference type="InterPro" id="IPR018957">
    <property type="entry name" value="Znf_C3HC4_RING-type"/>
</dbReference>
<evidence type="ECO:0000313" key="7">
    <source>
        <dbReference type="EMBL" id="KAK6172502.1"/>
    </source>
</evidence>
<dbReference type="SUPFAM" id="SSF57845">
    <property type="entry name" value="B-box zinc-binding domain"/>
    <property type="match status" value="1"/>
</dbReference>
<name>A0AAN8J870_PATCE</name>
<feature type="domain" description="RING-type" evidence="5">
    <location>
        <begin position="8"/>
        <end position="52"/>
    </location>
</feature>
<feature type="domain" description="B box-type" evidence="6">
    <location>
        <begin position="153"/>
        <end position="194"/>
    </location>
</feature>
<evidence type="ECO:0000313" key="8">
    <source>
        <dbReference type="Proteomes" id="UP001347796"/>
    </source>
</evidence>
<sequence>MADQEDNCSICLNILTEPKIIDCGHLFCGDCLEDYYTKKCSKSKNFPCPLCRHNVDVPEGGIKMFPSTYSKKRKIDRESAAGPSTSRSTEGEIMDVVTGVFSCDACKSCDSEIYKCIECNKYMCCSCKNTRHDAFFTDHHVFIVQHQDKQTRGSRRHCTQHTSNKLEFYCKDCNLAVCKTCLTPAHRDHDTLEIYDYWVEVEDELKKLKDDLEIKSSEFEKYVVEVNKKIETMNQSARTSRNKIDQHVKNICDVVFQRGEKLKDDLKKTLLEDEQKMKKIVDGTTDLIGRMAKMRQNISDILIGDCVDDIGDVLTFMKHQRDGWESRDRSSLPDVTSEHHTESFVLNHASLNEIVGEFRVARLTKTTLEKHCFDYEAMKNKKNEWFYGPACILQDCSLNIRAKYNNLSKCINFGLGVTVGDNVNKSTIKYCKVNATVTLTCAFAYSGNKNPRIETLTKTFTPPFGELSWDEDNKLQYGSSIACTTTVGITMTTVL</sequence>
<protein>
    <recommendedName>
        <fullName evidence="9">TRIM56</fullName>
    </recommendedName>
</protein>
<dbReference type="EMBL" id="JAZGQO010000011">
    <property type="protein sequence ID" value="KAK6172502.1"/>
    <property type="molecule type" value="Genomic_DNA"/>
</dbReference>
<dbReference type="PANTHER" id="PTHR25462">
    <property type="entry name" value="BONUS, ISOFORM C-RELATED"/>
    <property type="match status" value="1"/>
</dbReference>
<dbReference type="InterPro" id="IPR001841">
    <property type="entry name" value="Znf_RING"/>
</dbReference>
<dbReference type="AlphaFoldDB" id="A0AAN8J870"/>
<comment type="caution">
    <text evidence="7">The sequence shown here is derived from an EMBL/GenBank/DDBJ whole genome shotgun (WGS) entry which is preliminary data.</text>
</comment>
<gene>
    <name evidence="7" type="ORF">SNE40_016138</name>
</gene>
<dbReference type="Gene3D" id="3.30.160.60">
    <property type="entry name" value="Classic Zinc Finger"/>
    <property type="match status" value="1"/>
</dbReference>
<dbReference type="Pfam" id="PF00097">
    <property type="entry name" value="zf-C3HC4"/>
    <property type="match status" value="1"/>
</dbReference>
<feature type="domain" description="B box-type" evidence="6">
    <location>
        <begin position="98"/>
        <end position="144"/>
    </location>
</feature>
<dbReference type="PROSITE" id="PS50119">
    <property type="entry name" value="ZF_BBOX"/>
    <property type="match status" value="2"/>
</dbReference>
<keyword evidence="3" id="KW-0862">Zinc</keyword>
<dbReference type="PROSITE" id="PS00518">
    <property type="entry name" value="ZF_RING_1"/>
    <property type="match status" value="1"/>
</dbReference>
<dbReference type="PANTHER" id="PTHR25462:SF296">
    <property type="entry name" value="MEIOTIC P26, ISOFORM F"/>
    <property type="match status" value="1"/>
</dbReference>
<keyword evidence="8" id="KW-1185">Reference proteome</keyword>
<dbReference type="SMART" id="SM00336">
    <property type="entry name" value="BBOX"/>
    <property type="match status" value="1"/>
</dbReference>
<accession>A0AAN8J870</accession>
<dbReference type="InterPro" id="IPR017907">
    <property type="entry name" value="Znf_RING_CS"/>
</dbReference>
<keyword evidence="1" id="KW-0479">Metal-binding</keyword>
<evidence type="ECO:0000256" key="3">
    <source>
        <dbReference type="ARBA" id="ARBA00022833"/>
    </source>
</evidence>
<proteinExistence type="predicted"/>
<evidence type="ECO:0000259" key="5">
    <source>
        <dbReference type="PROSITE" id="PS50089"/>
    </source>
</evidence>
<dbReference type="InterPro" id="IPR000315">
    <property type="entry name" value="Znf_B-box"/>
</dbReference>
<evidence type="ECO:0000256" key="2">
    <source>
        <dbReference type="ARBA" id="ARBA00022771"/>
    </source>
</evidence>
<dbReference type="PROSITE" id="PS50089">
    <property type="entry name" value="ZF_RING_2"/>
    <property type="match status" value="1"/>
</dbReference>
<dbReference type="SUPFAM" id="SSF57850">
    <property type="entry name" value="RING/U-box"/>
    <property type="match status" value="1"/>
</dbReference>
<organism evidence="7 8">
    <name type="scientific">Patella caerulea</name>
    <name type="common">Rayed Mediterranean limpet</name>
    <dbReference type="NCBI Taxonomy" id="87958"/>
    <lineage>
        <taxon>Eukaryota</taxon>
        <taxon>Metazoa</taxon>
        <taxon>Spiralia</taxon>
        <taxon>Lophotrochozoa</taxon>
        <taxon>Mollusca</taxon>
        <taxon>Gastropoda</taxon>
        <taxon>Patellogastropoda</taxon>
        <taxon>Patelloidea</taxon>
        <taxon>Patellidae</taxon>
        <taxon>Patella</taxon>
    </lineage>
</organism>
<dbReference type="Pfam" id="PF00643">
    <property type="entry name" value="zf-B_box"/>
    <property type="match status" value="1"/>
</dbReference>
<dbReference type="SMART" id="SM00184">
    <property type="entry name" value="RING"/>
    <property type="match status" value="1"/>
</dbReference>
<dbReference type="GO" id="GO:0008270">
    <property type="term" value="F:zinc ion binding"/>
    <property type="evidence" value="ECO:0007669"/>
    <property type="project" value="UniProtKB-KW"/>
</dbReference>